<comment type="cofactor">
    <cofactor evidence="12">
        <name>Mg(2+)</name>
        <dbReference type="ChEBI" id="CHEBI:18420"/>
    </cofactor>
</comment>
<evidence type="ECO:0000256" key="1">
    <source>
        <dbReference type="ARBA" id="ARBA00000109"/>
    </source>
</evidence>
<dbReference type="Proteomes" id="UP000063234">
    <property type="component" value="Chromosome"/>
</dbReference>
<dbReference type="PANTHER" id="PTHR14950:SF37">
    <property type="entry name" value="ENDORIBONUCLEASE DICER"/>
    <property type="match status" value="1"/>
</dbReference>
<dbReference type="Gene3D" id="3.30.160.20">
    <property type="match status" value="1"/>
</dbReference>
<dbReference type="PANTHER" id="PTHR14950">
    <property type="entry name" value="DICER-RELATED"/>
    <property type="match status" value="1"/>
</dbReference>
<dbReference type="PROSITE" id="PS50142">
    <property type="entry name" value="RNASE_3_2"/>
    <property type="match status" value="1"/>
</dbReference>
<dbReference type="GO" id="GO:0008033">
    <property type="term" value="P:tRNA processing"/>
    <property type="evidence" value="ECO:0007669"/>
    <property type="project" value="UniProtKB-KW"/>
</dbReference>
<dbReference type="NCBIfam" id="TIGR02191">
    <property type="entry name" value="RNaseIII"/>
    <property type="match status" value="1"/>
</dbReference>
<comment type="subcellular location">
    <subcellularLocation>
        <location evidence="12">Cytoplasm</location>
    </subcellularLocation>
</comment>
<dbReference type="FunFam" id="1.10.1520.10:FF:000001">
    <property type="entry name" value="Ribonuclease 3"/>
    <property type="match status" value="1"/>
</dbReference>
<feature type="domain" description="RNase III" evidence="13">
    <location>
        <begin position="13"/>
        <end position="140"/>
    </location>
</feature>
<evidence type="ECO:0000256" key="11">
    <source>
        <dbReference type="ARBA" id="ARBA00049596"/>
    </source>
</evidence>
<dbReference type="Pfam" id="PF00035">
    <property type="entry name" value="dsrm"/>
    <property type="match status" value="1"/>
</dbReference>
<keyword evidence="8 12" id="KW-0378">Hydrolase</keyword>
<keyword evidence="5 12" id="KW-0540">Nuclease</keyword>
<dbReference type="KEGG" id="ttk:TST_1324"/>
<evidence type="ECO:0000256" key="8">
    <source>
        <dbReference type="ARBA" id="ARBA00022801"/>
    </source>
</evidence>
<evidence type="ECO:0000256" key="3">
    <source>
        <dbReference type="ARBA" id="ARBA00022552"/>
    </source>
</evidence>
<keyword evidence="10" id="KW-0694">RNA-binding</keyword>
<dbReference type="PATRIC" id="fig|1298851.3.peg.1399"/>
<dbReference type="AlphaFoldDB" id="A0A0S3QUX2"/>
<evidence type="ECO:0000256" key="5">
    <source>
        <dbReference type="ARBA" id="ARBA00022722"/>
    </source>
</evidence>
<dbReference type="Gene3D" id="1.10.1520.10">
    <property type="entry name" value="Ribonuclease III domain"/>
    <property type="match status" value="1"/>
</dbReference>
<comment type="similarity">
    <text evidence="2">Belongs to the ribonuclease III family.</text>
</comment>
<evidence type="ECO:0000256" key="12">
    <source>
        <dbReference type="HAMAP-Rule" id="MF_00104"/>
    </source>
</evidence>
<dbReference type="SMART" id="SM00358">
    <property type="entry name" value="DSRM"/>
    <property type="match status" value="1"/>
</dbReference>
<dbReference type="SUPFAM" id="SSF69065">
    <property type="entry name" value="RNase III domain-like"/>
    <property type="match status" value="1"/>
</dbReference>
<dbReference type="GO" id="GO:0004525">
    <property type="term" value="F:ribonuclease III activity"/>
    <property type="evidence" value="ECO:0007669"/>
    <property type="project" value="UniProtKB-UniRule"/>
</dbReference>
<accession>A0A0S3QUX2</accession>
<dbReference type="EC" id="3.1.26.3" evidence="12"/>
<evidence type="ECO:0000256" key="9">
    <source>
        <dbReference type="ARBA" id="ARBA00022842"/>
    </source>
</evidence>
<protein>
    <recommendedName>
        <fullName evidence="12">Ribonuclease 3</fullName>
        <ecNumber evidence="12">3.1.26.3</ecNumber>
    </recommendedName>
    <alternativeName>
        <fullName evidence="12">Ribonuclease III</fullName>
        <shortName evidence="12">RNase III</shortName>
    </alternativeName>
</protein>
<comment type="function">
    <text evidence="11 12">Digests double-stranded RNA. Involved in the processing of primary rRNA transcript to yield the immediate precursors to the large and small rRNAs (23S and 16S). Processes some mRNAs, and tRNAs when they are encoded in the rRNA operon. Processes pre-crRNA and tracrRNA of type II CRISPR loci if present in the organism.</text>
</comment>
<dbReference type="InterPro" id="IPR036389">
    <property type="entry name" value="RNase_III_sf"/>
</dbReference>
<feature type="binding site" evidence="12">
    <location>
        <position position="126"/>
    </location>
    <ligand>
        <name>Mg(2+)</name>
        <dbReference type="ChEBI" id="CHEBI:18420"/>
    </ligand>
</feature>
<evidence type="ECO:0000256" key="10">
    <source>
        <dbReference type="ARBA" id="ARBA00022884"/>
    </source>
</evidence>
<dbReference type="InterPro" id="IPR000999">
    <property type="entry name" value="RNase_III_dom"/>
</dbReference>
<dbReference type="HAMAP" id="MF_00104">
    <property type="entry name" value="RNase_III"/>
    <property type="match status" value="1"/>
</dbReference>
<feature type="binding site" evidence="12">
    <location>
        <position position="129"/>
    </location>
    <ligand>
        <name>Mg(2+)</name>
        <dbReference type="ChEBI" id="CHEBI:18420"/>
    </ligand>
</feature>
<dbReference type="OrthoDB" id="9805026at2"/>
<reference evidence="15" key="1">
    <citation type="journal article" date="2018" name="Science">
        <title>A primordial and reversible TCA cycle in a facultatively chemolithoautotrophic thermophile.</title>
        <authorList>
            <person name="Nunoura T."/>
            <person name="Chikaraishi Y."/>
            <person name="Izaki R."/>
            <person name="Suwa T."/>
            <person name="Sato T."/>
            <person name="Harada T."/>
            <person name="Mori K."/>
            <person name="Kato Y."/>
            <person name="Miyazaki M."/>
            <person name="Shimamura S."/>
            <person name="Yanagawa K."/>
            <person name="Shuto A."/>
            <person name="Ohkouchi N."/>
            <person name="Fujita N."/>
            <person name="Takaki Y."/>
            <person name="Atomi H."/>
            <person name="Takai K."/>
        </authorList>
    </citation>
    <scope>NUCLEOTIDE SEQUENCE [LARGE SCALE GENOMIC DNA]</scope>
    <source>
        <strain evidence="15">DSM 17441 / JCM 13301 / NBRC 103674 / ABI70S6</strain>
    </source>
</reference>
<dbReference type="GO" id="GO:0005737">
    <property type="term" value="C:cytoplasm"/>
    <property type="evidence" value="ECO:0007669"/>
    <property type="project" value="UniProtKB-SubCell"/>
</dbReference>
<comment type="subunit">
    <text evidence="12">Homodimer.</text>
</comment>
<dbReference type="GO" id="GO:0046872">
    <property type="term" value="F:metal ion binding"/>
    <property type="evidence" value="ECO:0007669"/>
    <property type="project" value="UniProtKB-KW"/>
</dbReference>
<evidence type="ECO:0000256" key="4">
    <source>
        <dbReference type="ARBA" id="ARBA00022664"/>
    </source>
</evidence>
<proteinExistence type="inferred from homology"/>
<dbReference type="SUPFAM" id="SSF54768">
    <property type="entry name" value="dsRNA-binding domain-like"/>
    <property type="match status" value="1"/>
</dbReference>
<dbReference type="InterPro" id="IPR011907">
    <property type="entry name" value="RNase_III"/>
</dbReference>
<feature type="active site" evidence="12">
    <location>
        <position position="129"/>
    </location>
</feature>
<dbReference type="RefSeq" id="WP_068550101.1">
    <property type="nucleotide sequence ID" value="NZ_AP013035.1"/>
</dbReference>
<sequence length="231" mass="26274">MLASYLEKYEARLNDLQEKIGYRFREREILLQALIHRSFAKEEGIPQDNERLEFLGDAFINFVVGFEVFKSLPDGSEGELTKKRAMLVREEALAWAARKISLGDYLLLGRGEERQGGRERASNLADAFEALIGAVLVDGGVAKARSVVRRLLVRSGVPEIVDYKSRLLELCHKTRYPRPSFRFKKEVGRVKVEVSFNGFRTVVYGANRKEAERFASKIAYVYLRGKVAHAS</sequence>
<name>A0A0S3QUX2_THET7</name>
<dbReference type="GO" id="GO:0003723">
    <property type="term" value="F:RNA binding"/>
    <property type="evidence" value="ECO:0007669"/>
    <property type="project" value="UniProtKB-KW"/>
</dbReference>
<dbReference type="PROSITE" id="PS00517">
    <property type="entry name" value="RNASE_3_1"/>
    <property type="match status" value="1"/>
</dbReference>
<evidence type="ECO:0000313" key="14">
    <source>
        <dbReference type="EMBL" id="BAT72111.1"/>
    </source>
</evidence>
<dbReference type="CDD" id="cd00593">
    <property type="entry name" value="RIBOc"/>
    <property type="match status" value="1"/>
</dbReference>
<keyword evidence="3 12" id="KW-0698">rRNA processing</keyword>
<dbReference type="Pfam" id="PF14622">
    <property type="entry name" value="Ribonucleas_3_3"/>
    <property type="match status" value="1"/>
</dbReference>
<evidence type="ECO:0000259" key="13">
    <source>
        <dbReference type="PROSITE" id="PS50142"/>
    </source>
</evidence>
<keyword evidence="9 12" id="KW-0460">Magnesium</keyword>
<feature type="binding site" evidence="12">
    <location>
        <position position="53"/>
    </location>
    <ligand>
        <name>Mg(2+)</name>
        <dbReference type="ChEBI" id="CHEBI:18420"/>
    </ligand>
</feature>
<dbReference type="EMBL" id="AP013035">
    <property type="protein sequence ID" value="BAT72111.1"/>
    <property type="molecule type" value="Genomic_DNA"/>
</dbReference>
<organism evidence="14 15">
    <name type="scientific">Thermosulfidibacter takaii (strain DSM 17441 / JCM 13301 / NBRC 103674 / ABI70S6)</name>
    <dbReference type="NCBI Taxonomy" id="1298851"/>
    <lineage>
        <taxon>Bacteria</taxon>
        <taxon>Pseudomonadati</taxon>
        <taxon>Thermosulfidibacterota</taxon>
        <taxon>Thermosulfidibacteria</taxon>
        <taxon>Thermosulfidibacterales</taxon>
        <taxon>Thermosulfidibacteraceae</taxon>
    </lineage>
</organism>
<dbReference type="SMART" id="SM00535">
    <property type="entry name" value="RIBOc"/>
    <property type="match status" value="1"/>
</dbReference>
<dbReference type="CDD" id="cd00048">
    <property type="entry name" value="DSRM_SF"/>
    <property type="match status" value="1"/>
</dbReference>
<dbReference type="STRING" id="1298851.TST_1324"/>
<keyword evidence="12" id="KW-0963">Cytoplasm</keyword>
<evidence type="ECO:0000256" key="2">
    <source>
        <dbReference type="ARBA" id="ARBA00010183"/>
    </source>
</evidence>
<dbReference type="GO" id="GO:0006364">
    <property type="term" value="P:rRNA processing"/>
    <property type="evidence" value="ECO:0007669"/>
    <property type="project" value="UniProtKB-UniRule"/>
</dbReference>
<comment type="catalytic activity">
    <reaction evidence="1 12">
        <text>Endonucleolytic cleavage to 5'-phosphomonoester.</text>
        <dbReference type="EC" id="3.1.26.3"/>
    </reaction>
</comment>
<keyword evidence="7 12" id="KW-0255">Endonuclease</keyword>
<evidence type="ECO:0000313" key="15">
    <source>
        <dbReference type="Proteomes" id="UP000063234"/>
    </source>
</evidence>
<evidence type="ECO:0000256" key="6">
    <source>
        <dbReference type="ARBA" id="ARBA00022723"/>
    </source>
</evidence>
<dbReference type="GO" id="GO:0006397">
    <property type="term" value="P:mRNA processing"/>
    <property type="evidence" value="ECO:0007669"/>
    <property type="project" value="UniProtKB-UniRule"/>
</dbReference>
<gene>
    <name evidence="12 14" type="primary">rnc</name>
    <name evidence="14" type="ORF">TST_1324</name>
</gene>
<dbReference type="InterPro" id="IPR014720">
    <property type="entry name" value="dsRBD_dom"/>
</dbReference>
<keyword evidence="6 12" id="KW-0479">Metal-binding</keyword>
<keyword evidence="4 12" id="KW-0507">mRNA processing</keyword>
<feature type="active site" evidence="12">
    <location>
        <position position="57"/>
    </location>
</feature>
<evidence type="ECO:0000256" key="7">
    <source>
        <dbReference type="ARBA" id="ARBA00022759"/>
    </source>
</evidence>
<keyword evidence="12" id="KW-0819">tRNA processing</keyword>
<keyword evidence="15" id="KW-1185">Reference proteome</keyword>